<reference evidence="2" key="1">
    <citation type="submission" date="2023-01" db="EMBL/GenBank/DDBJ databases">
        <title>Comparative Genomic Analysis of the Clinically-Derived Winkia Strain NY0527 Provides Evidence into the Taxonomic Reassignment of Winkia neuii and Characterizes Their Virulence Traits.</title>
        <authorList>
            <person name="Cai X."/>
            <person name="Peng Y."/>
            <person name="Li M."/>
            <person name="Qiu Y."/>
            <person name="Wang Y."/>
            <person name="Xu L."/>
            <person name="Hou Q."/>
        </authorList>
    </citation>
    <scope>NUCLEOTIDE SEQUENCE</scope>
    <source>
        <strain evidence="2">NY0527</strain>
    </source>
</reference>
<gene>
    <name evidence="2" type="ORF">PIG85_03995</name>
</gene>
<dbReference type="Proteomes" id="UP001211044">
    <property type="component" value="Chromosome"/>
</dbReference>
<organism evidence="2 3">
    <name type="scientific">Winkia neuii subsp. anitrata</name>
    <dbReference type="NCBI Taxonomy" id="29318"/>
    <lineage>
        <taxon>Bacteria</taxon>
        <taxon>Bacillati</taxon>
        <taxon>Actinomycetota</taxon>
        <taxon>Actinomycetes</taxon>
        <taxon>Actinomycetales</taxon>
        <taxon>Actinomycetaceae</taxon>
        <taxon>Winkia</taxon>
    </lineage>
</organism>
<proteinExistence type="predicted"/>
<feature type="region of interest" description="Disordered" evidence="1">
    <location>
        <begin position="49"/>
        <end position="72"/>
    </location>
</feature>
<dbReference type="EMBL" id="CP116394">
    <property type="protein sequence ID" value="WCE46818.1"/>
    <property type="molecule type" value="Genomic_DNA"/>
</dbReference>
<sequence>MSANKKFWENHAMYRRQLSNLINTLNDLDEDAFTRLHAQYDERGRQIEHLESENRKLKSRTQAGARTERISTFDNDPGLIAGEIISKISNQYSPLLTEKIYAKLVEFLGVYPKESSQND</sequence>
<dbReference type="AlphaFoldDB" id="A0AB38XR50"/>
<evidence type="ECO:0000313" key="3">
    <source>
        <dbReference type="Proteomes" id="UP001211044"/>
    </source>
</evidence>
<evidence type="ECO:0000313" key="2">
    <source>
        <dbReference type="EMBL" id="WCE46818.1"/>
    </source>
</evidence>
<dbReference type="KEGG" id="wne:PIG85_03995"/>
<accession>A0AB38XR50</accession>
<name>A0AB38XR50_9ACTO</name>
<protein>
    <submittedName>
        <fullName evidence="2">Uncharacterized protein</fullName>
    </submittedName>
</protein>
<dbReference type="RefSeq" id="WP_048707084.1">
    <property type="nucleotide sequence ID" value="NZ_CP116394.1"/>
</dbReference>
<evidence type="ECO:0000256" key="1">
    <source>
        <dbReference type="SAM" id="MobiDB-lite"/>
    </source>
</evidence>